<dbReference type="VEuPathDB" id="FungiDB:UREG_03712"/>
<dbReference type="EMBL" id="CH476616">
    <property type="protein sequence ID" value="EEP78866.1"/>
    <property type="molecule type" value="Genomic_DNA"/>
</dbReference>
<dbReference type="AlphaFoldDB" id="C4JLK4"/>
<sequence>MRNSMLTAGQEPANIAYHFETRVGKRRWLERGKRDKSGSPAAVETSSSARNAEEVEG</sequence>
<evidence type="ECO:0000313" key="3">
    <source>
        <dbReference type="Proteomes" id="UP000002058"/>
    </source>
</evidence>
<name>C4JLK4_UNCRE</name>
<dbReference type="GeneID" id="8439575"/>
<dbReference type="RefSeq" id="XP_002544195.1">
    <property type="nucleotide sequence ID" value="XM_002544149.1"/>
</dbReference>
<dbReference type="HOGENOM" id="CLU_2998206_0_0_1"/>
<dbReference type="Proteomes" id="UP000002058">
    <property type="component" value="Unassembled WGS sequence"/>
</dbReference>
<dbReference type="STRING" id="336963.C4JLK4"/>
<dbReference type="InParanoid" id="C4JLK4"/>
<dbReference type="OrthoDB" id="5599902at2759"/>
<proteinExistence type="predicted"/>
<organism evidence="2 3">
    <name type="scientific">Uncinocarpus reesii (strain UAMH 1704)</name>
    <dbReference type="NCBI Taxonomy" id="336963"/>
    <lineage>
        <taxon>Eukaryota</taxon>
        <taxon>Fungi</taxon>
        <taxon>Dikarya</taxon>
        <taxon>Ascomycota</taxon>
        <taxon>Pezizomycotina</taxon>
        <taxon>Eurotiomycetes</taxon>
        <taxon>Eurotiomycetidae</taxon>
        <taxon>Onygenales</taxon>
        <taxon>Onygenaceae</taxon>
        <taxon>Uncinocarpus</taxon>
    </lineage>
</organism>
<reference evidence="3" key="1">
    <citation type="journal article" date="2009" name="Genome Res.">
        <title>Comparative genomic analyses of the human fungal pathogens Coccidioides and their relatives.</title>
        <authorList>
            <person name="Sharpton T.J."/>
            <person name="Stajich J.E."/>
            <person name="Rounsley S.D."/>
            <person name="Gardner M.J."/>
            <person name="Wortman J.R."/>
            <person name="Jordar V.S."/>
            <person name="Maiti R."/>
            <person name="Kodira C.D."/>
            <person name="Neafsey D.E."/>
            <person name="Zeng Q."/>
            <person name="Hung C.-Y."/>
            <person name="McMahan C."/>
            <person name="Muszewska A."/>
            <person name="Grynberg M."/>
            <person name="Mandel M.A."/>
            <person name="Kellner E.M."/>
            <person name="Barker B.M."/>
            <person name="Galgiani J.N."/>
            <person name="Orbach M.J."/>
            <person name="Kirkland T.N."/>
            <person name="Cole G.T."/>
            <person name="Henn M.R."/>
            <person name="Birren B.W."/>
            <person name="Taylor J.W."/>
        </authorList>
    </citation>
    <scope>NUCLEOTIDE SEQUENCE [LARGE SCALE GENOMIC DNA]</scope>
    <source>
        <strain evidence="3">UAMH 1704</strain>
    </source>
</reference>
<feature type="region of interest" description="Disordered" evidence="1">
    <location>
        <begin position="28"/>
        <end position="57"/>
    </location>
</feature>
<feature type="compositionally biased region" description="Basic and acidic residues" evidence="1">
    <location>
        <begin position="28"/>
        <end position="37"/>
    </location>
</feature>
<evidence type="ECO:0000256" key="1">
    <source>
        <dbReference type="SAM" id="MobiDB-lite"/>
    </source>
</evidence>
<gene>
    <name evidence="2" type="ORF">UREG_03712</name>
</gene>
<evidence type="ECO:0000313" key="2">
    <source>
        <dbReference type="EMBL" id="EEP78866.1"/>
    </source>
</evidence>
<dbReference type="KEGG" id="ure:UREG_03712"/>
<protein>
    <submittedName>
        <fullName evidence="2">Uncharacterized protein</fullName>
    </submittedName>
</protein>
<accession>C4JLK4</accession>
<keyword evidence="3" id="KW-1185">Reference proteome</keyword>